<dbReference type="EMBL" id="PRCK01000039">
    <property type="protein sequence ID" value="RTJ93353.1"/>
    <property type="molecule type" value="Genomic_DNA"/>
</dbReference>
<dbReference type="SUPFAM" id="SSF69349">
    <property type="entry name" value="Phage fibre proteins"/>
    <property type="match status" value="1"/>
</dbReference>
<organism evidence="2 3">
    <name type="scientific">Campylobacter jejuni</name>
    <dbReference type="NCBI Taxonomy" id="197"/>
    <lineage>
        <taxon>Bacteria</taxon>
        <taxon>Pseudomonadati</taxon>
        <taxon>Campylobacterota</taxon>
        <taxon>Epsilonproteobacteria</taxon>
        <taxon>Campylobacterales</taxon>
        <taxon>Campylobacteraceae</taxon>
        <taxon>Campylobacter</taxon>
    </lineage>
</organism>
<comment type="caution">
    <text evidence="2">The sequence shown here is derived from an EMBL/GenBank/DDBJ whole genome shotgun (WGS) entry which is preliminary data.</text>
</comment>
<reference evidence="2 3" key="1">
    <citation type="journal article" date="2019" name="Appl. Environ. Microbiol.">
        <title>Population genetics and characterization of Campylobacter jejuni isolates in western jackdaws and game birds in Finland.</title>
        <authorList>
            <person name="Kovanen S."/>
            <person name="Rossi M."/>
            <person name="Pohja-Mykra M."/>
            <person name="Nieminen T."/>
            <person name="Raunio-Saarnisto M."/>
            <person name="Sauvala M."/>
            <person name="Fredriksson-Ahomaa M."/>
            <person name="Hanninen M.L."/>
            <person name="Kivisto R."/>
        </authorList>
    </citation>
    <scope>NUCLEOTIDE SEQUENCE [LARGE SCALE GENOMIC DNA]</scope>
    <source>
        <strain evidence="2 3">CB296</strain>
    </source>
</reference>
<protein>
    <submittedName>
        <fullName evidence="2">VgrG protein</fullName>
    </submittedName>
</protein>
<dbReference type="InterPro" id="IPR054030">
    <property type="entry name" value="Gp5_Vgr_C"/>
</dbReference>
<dbReference type="Proteomes" id="UP000287237">
    <property type="component" value="Unassembled WGS sequence"/>
</dbReference>
<dbReference type="RefSeq" id="WP_435366252.1">
    <property type="nucleotide sequence ID" value="NZ_PRBM01000036.1"/>
</dbReference>
<evidence type="ECO:0000313" key="3">
    <source>
        <dbReference type="Proteomes" id="UP000287237"/>
    </source>
</evidence>
<accession>A0A431FHX2</accession>
<evidence type="ECO:0000313" key="2">
    <source>
        <dbReference type="EMBL" id="RTJ93353.1"/>
    </source>
</evidence>
<name>A0A431FHX2_CAMJU</name>
<feature type="domain" description="Gp5/Type VI secretion system Vgr C-terminal trimerisation" evidence="1">
    <location>
        <begin position="7"/>
        <end position="103"/>
    </location>
</feature>
<proteinExistence type="predicted"/>
<dbReference type="AlphaFoldDB" id="A0A431FHX2"/>
<gene>
    <name evidence="2" type="ORF">C3H42_09625</name>
</gene>
<evidence type="ECO:0000259" key="1">
    <source>
        <dbReference type="Pfam" id="PF22178"/>
    </source>
</evidence>
<sequence length="108" mass="12226">MQNKAIELTLSNIKDKEQIYLKAQKDYDELVQHNFTQRILNDKDSKVDGIYNERIKKIHTQTIDLAKNVNVGGEYLTNVGLSKDTIVGLSNTLNVGVDNKVRVAKNSH</sequence>
<feature type="non-terminal residue" evidence="2">
    <location>
        <position position="108"/>
    </location>
</feature>
<dbReference type="Pfam" id="PF22178">
    <property type="entry name" value="Gp5_trimer_C"/>
    <property type="match status" value="1"/>
</dbReference>